<dbReference type="Proteomes" id="UP000663828">
    <property type="component" value="Unassembled WGS sequence"/>
</dbReference>
<sequence length="224" mass="24893">MIYSSITRHCILFFANINQGQLRLMTTNTNTNVYSFNNRSSINITSITSMNETVYGIWNTTAGSDSLSEYSGYQPGSYWPGESAKNVLDGNLTTDFTSHGVCNSTLFLLTCGENTGFYFKFRYTSMILVGFRLSTSLWYLMRDPLTVTIEGSNFNGSALTLGSSWTLIYNGPSGLLSNPGRGQWGTFQALSGPFIGFSSFRFLVTSKRGVYPAVGYSEVQFYHF</sequence>
<evidence type="ECO:0000313" key="2">
    <source>
        <dbReference type="EMBL" id="CAF1443658.1"/>
    </source>
</evidence>
<evidence type="ECO:0000313" key="4">
    <source>
        <dbReference type="Proteomes" id="UP000663852"/>
    </source>
</evidence>
<dbReference type="EMBL" id="CAJNOR010003744">
    <property type="protein sequence ID" value="CAF1443658.1"/>
    <property type="molecule type" value="Genomic_DNA"/>
</dbReference>
<dbReference type="Proteomes" id="UP000663852">
    <property type="component" value="Unassembled WGS sequence"/>
</dbReference>
<evidence type="ECO:0000313" key="3">
    <source>
        <dbReference type="Proteomes" id="UP000663828"/>
    </source>
</evidence>
<accession>A0A815JUT0</accession>
<comment type="caution">
    <text evidence="1">The sequence shown here is derived from an EMBL/GenBank/DDBJ whole genome shotgun (WGS) entry which is preliminary data.</text>
</comment>
<keyword evidence="3" id="KW-1185">Reference proteome</keyword>
<dbReference type="AlphaFoldDB" id="A0A815JUT0"/>
<evidence type="ECO:0000313" key="1">
    <source>
        <dbReference type="EMBL" id="CAF1384761.1"/>
    </source>
</evidence>
<gene>
    <name evidence="1" type="ORF">EDS130_LOCUS35135</name>
    <name evidence="2" type="ORF">XAT740_LOCUS36468</name>
</gene>
<dbReference type="OrthoDB" id="10050693at2759"/>
<proteinExistence type="predicted"/>
<protein>
    <submittedName>
        <fullName evidence="1">Uncharacterized protein</fullName>
    </submittedName>
</protein>
<dbReference type="EMBL" id="CAJNOJ010000304">
    <property type="protein sequence ID" value="CAF1384761.1"/>
    <property type="molecule type" value="Genomic_DNA"/>
</dbReference>
<organism evidence="1 4">
    <name type="scientific">Adineta ricciae</name>
    <name type="common">Rotifer</name>
    <dbReference type="NCBI Taxonomy" id="249248"/>
    <lineage>
        <taxon>Eukaryota</taxon>
        <taxon>Metazoa</taxon>
        <taxon>Spiralia</taxon>
        <taxon>Gnathifera</taxon>
        <taxon>Rotifera</taxon>
        <taxon>Eurotatoria</taxon>
        <taxon>Bdelloidea</taxon>
        <taxon>Adinetida</taxon>
        <taxon>Adinetidae</taxon>
        <taxon>Adineta</taxon>
    </lineage>
</organism>
<reference evidence="1" key="1">
    <citation type="submission" date="2021-02" db="EMBL/GenBank/DDBJ databases">
        <authorList>
            <person name="Nowell W R."/>
        </authorList>
    </citation>
    <scope>NUCLEOTIDE SEQUENCE</scope>
</reference>
<name>A0A815JUT0_ADIRI</name>